<dbReference type="GeneID" id="19276526"/>
<sequence>MHIKREHPSQYDHSVGDSQPPARRARLVKHEDNRTFDQLTGRIQQDHLEPQHQHLFDAFPTENAGDQIPPQQEVLSHMNNTGLLISQQLSNLQLNQQPTQDNLYLWRPDLSQLPNSFVFGPVEQQQPFLFQGSSDQKQEQPLYQDFSDQSHQQTQFQDFRNPIQQQPMPQSHPSEPVHEKIEQGRVKMEETMTFPAAFGVNEDQWKVENPYGNDVLSELPGAGTLNNGIQQTSGYNVSVRNLGPVQFQSHNSNQNFLNASRAAVGNGLVPQMWPALEDQAQSANDFFMPSFDLGQTTTGFSEQPRLQGPFNTQAQLNHRFGLSQAPTQSNWATNTQVQGLAGGFQMNHGLSPDAVLFNGIPATGTLNSVINPMTFNPTMGFDISYPEGTVSPKALQINPSPDTPTVPPEPDQSLLMTGNDEQLSSSSSTIKLDASPAPTKKVNAKGRTELPDKPYGSNQSSSSSSSSDGNRSAKTQQIPQRPKKFSELRPKPARSALLDQSSSAKPQLSPAKLHRQKQNKFLLEKKREGMSYKDIKREGGFTEAESTLRGRFRTLTVAPAERVRKPAWKAGDDELLRQGVRKYAKGADINTAKIPWAKVANYLKAHGASYNFSVGACSKRWEAREEK</sequence>
<feature type="region of interest" description="Disordered" evidence="1">
    <location>
        <begin position="1"/>
        <end position="21"/>
    </location>
</feature>
<dbReference type="Proteomes" id="UP000030651">
    <property type="component" value="Unassembled WGS sequence"/>
</dbReference>
<dbReference type="KEGG" id="pfy:PFICI_11513"/>
<name>W3WTG5_PESFW</name>
<keyword evidence="4" id="KW-1185">Reference proteome</keyword>
<evidence type="ECO:0000259" key="2">
    <source>
        <dbReference type="PROSITE" id="PS50090"/>
    </source>
</evidence>
<feature type="domain" description="Myb-like" evidence="2">
    <location>
        <begin position="560"/>
        <end position="625"/>
    </location>
</feature>
<gene>
    <name evidence="3" type="ORF">PFICI_11513</name>
</gene>
<evidence type="ECO:0000256" key="1">
    <source>
        <dbReference type="SAM" id="MobiDB-lite"/>
    </source>
</evidence>
<reference evidence="4" key="1">
    <citation type="journal article" date="2015" name="BMC Genomics">
        <title>Genomic and transcriptomic analysis of the endophytic fungus Pestalotiopsis fici reveals its lifestyle and high potential for synthesis of natural products.</title>
        <authorList>
            <person name="Wang X."/>
            <person name="Zhang X."/>
            <person name="Liu L."/>
            <person name="Xiang M."/>
            <person name="Wang W."/>
            <person name="Sun X."/>
            <person name="Che Y."/>
            <person name="Guo L."/>
            <person name="Liu G."/>
            <person name="Guo L."/>
            <person name="Wang C."/>
            <person name="Yin W.B."/>
            <person name="Stadler M."/>
            <person name="Zhang X."/>
            <person name="Liu X."/>
        </authorList>
    </citation>
    <scope>NUCLEOTIDE SEQUENCE [LARGE SCALE GENOMIC DNA]</scope>
    <source>
        <strain evidence="4">W106-1 / CGMCC3.15140</strain>
    </source>
</reference>
<dbReference type="PROSITE" id="PS50090">
    <property type="entry name" value="MYB_LIKE"/>
    <property type="match status" value="1"/>
</dbReference>
<dbReference type="AlphaFoldDB" id="W3WTG5"/>
<protein>
    <recommendedName>
        <fullName evidence="2">Myb-like domain-containing protein</fullName>
    </recommendedName>
</protein>
<evidence type="ECO:0000313" key="3">
    <source>
        <dbReference type="EMBL" id="ETS76126.1"/>
    </source>
</evidence>
<organism evidence="3 4">
    <name type="scientific">Pestalotiopsis fici (strain W106-1 / CGMCC3.15140)</name>
    <dbReference type="NCBI Taxonomy" id="1229662"/>
    <lineage>
        <taxon>Eukaryota</taxon>
        <taxon>Fungi</taxon>
        <taxon>Dikarya</taxon>
        <taxon>Ascomycota</taxon>
        <taxon>Pezizomycotina</taxon>
        <taxon>Sordariomycetes</taxon>
        <taxon>Xylariomycetidae</taxon>
        <taxon>Amphisphaeriales</taxon>
        <taxon>Sporocadaceae</taxon>
        <taxon>Pestalotiopsis</taxon>
    </lineage>
</organism>
<evidence type="ECO:0000313" key="4">
    <source>
        <dbReference type="Proteomes" id="UP000030651"/>
    </source>
</evidence>
<feature type="compositionally biased region" description="Polar residues" evidence="1">
    <location>
        <begin position="414"/>
        <end position="430"/>
    </location>
</feature>
<dbReference type="InParanoid" id="W3WTG5"/>
<dbReference type="OrthoDB" id="3439209at2759"/>
<feature type="compositionally biased region" description="Polar residues" evidence="1">
    <location>
        <begin position="468"/>
        <end position="479"/>
    </location>
</feature>
<dbReference type="RefSeq" id="XP_007838285.1">
    <property type="nucleotide sequence ID" value="XM_007840094.1"/>
</dbReference>
<dbReference type="EMBL" id="KI912117">
    <property type="protein sequence ID" value="ETS76126.1"/>
    <property type="molecule type" value="Genomic_DNA"/>
</dbReference>
<dbReference type="HOGENOM" id="CLU_436207_0_0_1"/>
<feature type="region of interest" description="Disordered" evidence="1">
    <location>
        <begin position="390"/>
        <end position="515"/>
    </location>
</feature>
<dbReference type="InterPro" id="IPR001005">
    <property type="entry name" value="SANT/Myb"/>
</dbReference>
<dbReference type="eggNOG" id="ENOG502SRZH">
    <property type="taxonomic scope" value="Eukaryota"/>
</dbReference>
<proteinExistence type="predicted"/>
<feature type="compositionally biased region" description="Basic and acidic residues" evidence="1">
    <location>
        <begin position="1"/>
        <end position="10"/>
    </location>
</feature>
<feature type="compositionally biased region" description="Pro residues" evidence="1">
    <location>
        <begin position="401"/>
        <end position="410"/>
    </location>
</feature>
<accession>W3WTG5</accession>